<dbReference type="PANTHER" id="PTHR11802:SF190">
    <property type="entry name" value="PHEROMONE-PROCESSING CARBOXYPEPTIDASE KEX1"/>
    <property type="match status" value="1"/>
</dbReference>
<gene>
    <name evidence="17" type="ORF">SCHPADRAFT_648095</name>
</gene>
<comment type="catalytic activity">
    <reaction evidence="1">
        <text>Preferential release of a C-terminal arginine or lysine residue.</text>
        <dbReference type="EC" id="3.4.16.6"/>
    </reaction>
</comment>
<feature type="transmembrane region" description="Helical" evidence="16">
    <location>
        <begin position="650"/>
        <end position="674"/>
    </location>
</feature>
<protein>
    <recommendedName>
        <fullName evidence="14">Carboxypeptidase</fullName>
        <ecNumber evidence="14">3.4.16.-</ecNumber>
    </recommendedName>
</protein>
<evidence type="ECO:0000256" key="5">
    <source>
        <dbReference type="ARBA" id="ARBA00022670"/>
    </source>
</evidence>
<feature type="chain" id="PRO_5005201725" description="Carboxypeptidase" evidence="14">
    <location>
        <begin position="24"/>
        <end position="677"/>
    </location>
</feature>
<evidence type="ECO:0000256" key="14">
    <source>
        <dbReference type="RuleBase" id="RU361156"/>
    </source>
</evidence>
<dbReference type="InterPro" id="IPR029058">
    <property type="entry name" value="AB_hydrolase_fold"/>
</dbReference>
<comment type="subcellular location">
    <subcellularLocation>
        <location evidence="2">Golgi apparatus</location>
        <location evidence="2">trans-Golgi network membrane</location>
        <topology evidence="2">Single-pass type I membrane protein</topology>
    </subcellularLocation>
</comment>
<keyword evidence="6 16" id="KW-0812">Transmembrane</keyword>
<evidence type="ECO:0000256" key="2">
    <source>
        <dbReference type="ARBA" id="ARBA00004393"/>
    </source>
</evidence>
<dbReference type="InParanoid" id="A0A0H2R6N2"/>
<dbReference type="InterPro" id="IPR001563">
    <property type="entry name" value="Peptidase_S10"/>
</dbReference>
<comment type="similarity">
    <text evidence="3 14">Belongs to the peptidase S10 family.</text>
</comment>
<keyword evidence="7" id="KW-0053">Apoptosis</keyword>
<dbReference type="PANTHER" id="PTHR11802">
    <property type="entry name" value="SERINE PROTEASE FAMILY S10 SERINE CARBOXYPEPTIDASE"/>
    <property type="match status" value="1"/>
</dbReference>
<evidence type="ECO:0000256" key="15">
    <source>
        <dbReference type="SAM" id="MobiDB-lite"/>
    </source>
</evidence>
<evidence type="ECO:0000256" key="3">
    <source>
        <dbReference type="ARBA" id="ARBA00009431"/>
    </source>
</evidence>
<evidence type="ECO:0000256" key="8">
    <source>
        <dbReference type="ARBA" id="ARBA00022729"/>
    </source>
</evidence>
<dbReference type="GO" id="GO:0005794">
    <property type="term" value="C:Golgi apparatus"/>
    <property type="evidence" value="ECO:0007669"/>
    <property type="project" value="UniProtKB-SubCell"/>
</dbReference>
<evidence type="ECO:0000256" key="7">
    <source>
        <dbReference type="ARBA" id="ARBA00022703"/>
    </source>
</evidence>
<dbReference type="GO" id="GO:0004185">
    <property type="term" value="F:serine-type carboxypeptidase activity"/>
    <property type="evidence" value="ECO:0007669"/>
    <property type="project" value="UniProtKB-UniRule"/>
</dbReference>
<evidence type="ECO:0000256" key="9">
    <source>
        <dbReference type="ARBA" id="ARBA00022801"/>
    </source>
</evidence>
<dbReference type="InterPro" id="IPR018202">
    <property type="entry name" value="Ser_caboxypep_ser_AS"/>
</dbReference>
<reference evidence="17 18" key="1">
    <citation type="submission" date="2015-04" db="EMBL/GenBank/DDBJ databases">
        <title>Complete genome sequence of Schizopora paradoxa KUC8140, a cosmopolitan wood degrader in East Asia.</title>
        <authorList>
            <consortium name="DOE Joint Genome Institute"/>
            <person name="Min B."/>
            <person name="Park H."/>
            <person name="Jang Y."/>
            <person name="Kim J.-J."/>
            <person name="Kim K.H."/>
            <person name="Pangilinan J."/>
            <person name="Lipzen A."/>
            <person name="Riley R."/>
            <person name="Grigoriev I.V."/>
            <person name="Spatafora J.W."/>
            <person name="Choi I.-G."/>
        </authorList>
    </citation>
    <scope>NUCLEOTIDE SEQUENCE [LARGE SCALE GENOMIC DNA]</scope>
    <source>
        <strain evidence="17 18">KUC8140</strain>
    </source>
</reference>
<evidence type="ECO:0000256" key="11">
    <source>
        <dbReference type="ARBA" id="ARBA00023034"/>
    </source>
</evidence>
<dbReference type="AlphaFoldDB" id="A0A0H2R6N2"/>
<name>A0A0H2R6N2_9AGAM</name>
<keyword evidence="11" id="KW-0333">Golgi apparatus</keyword>
<evidence type="ECO:0000256" key="13">
    <source>
        <dbReference type="ARBA" id="ARBA00023180"/>
    </source>
</evidence>
<accession>A0A0H2R6N2</accession>
<dbReference type="GO" id="GO:0006508">
    <property type="term" value="P:proteolysis"/>
    <property type="evidence" value="ECO:0007669"/>
    <property type="project" value="UniProtKB-KW"/>
</dbReference>
<dbReference type="Gene3D" id="3.40.50.1820">
    <property type="entry name" value="alpha/beta hydrolase"/>
    <property type="match status" value="1"/>
</dbReference>
<keyword evidence="13" id="KW-0325">Glycoprotein</keyword>
<dbReference type="Pfam" id="PF00450">
    <property type="entry name" value="Peptidase_S10"/>
    <property type="match status" value="1"/>
</dbReference>
<keyword evidence="4 14" id="KW-0121">Carboxypeptidase</keyword>
<keyword evidence="12 16" id="KW-0472">Membrane</keyword>
<feature type="signal peptide" evidence="14">
    <location>
        <begin position="1"/>
        <end position="23"/>
    </location>
</feature>
<keyword evidence="9 14" id="KW-0378">Hydrolase</keyword>
<dbReference type="PROSITE" id="PS00131">
    <property type="entry name" value="CARBOXYPEPT_SER_SER"/>
    <property type="match status" value="1"/>
</dbReference>
<evidence type="ECO:0000256" key="1">
    <source>
        <dbReference type="ARBA" id="ARBA00001003"/>
    </source>
</evidence>
<dbReference type="SUPFAM" id="SSF53474">
    <property type="entry name" value="alpha/beta-Hydrolases"/>
    <property type="match status" value="1"/>
</dbReference>
<proteinExistence type="inferred from homology"/>
<feature type="compositionally biased region" description="Basic and acidic residues" evidence="15">
    <location>
        <begin position="337"/>
        <end position="357"/>
    </location>
</feature>
<dbReference type="EC" id="3.4.16.-" evidence="14"/>
<evidence type="ECO:0000256" key="16">
    <source>
        <dbReference type="SAM" id="Phobius"/>
    </source>
</evidence>
<dbReference type="STRING" id="27342.A0A0H2R6N2"/>
<organism evidence="17 18">
    <name type="scientific">Schizopora paradoxa</name>
    <dbReference type="NCBI Taxonomy" id="27342"/>
    <lineage>
        <taxon>Eukaryota</taxon>
        <taxon>Fungi</taxon>
        <taxon>Dikarya</taxon>
        <taxon>Basidiomycota</taxon>
        <taxon>Agaricomycotina</taxon>
        <taxon>Agaricomycetes</taxon>
        <taxon>Hymenochaetales</taxon>
        <taxon>Schizoporaceae</taxon>
        <taxon>Schizopora</taxon>
    </lineage>
</organism>
<evidence type="ECO:0000256" key="4">
    <source>
        <dbReference type="ARBA" id="ARBA00022645"/>
    </source>
</evidence>
<evidence type="ECO:0000313" key="18">
    <source>
        <dbReference type="Proteomes" id="UP000053477"/>
    </source>
</evidence>
<feature type="region of interest" description="Disordered" evidence="15">
    <location>
        <begin position="328"/>
        <end position="357"/>
    </location>
</feature>
<dbReference type="PRINTS" id="PR00724">
    <property type="entry name" value="CRBOXYPTASEC"/>
</dbReference>
<keyword evidence="18" id="KW-1185">Reference proteome</keyword>
<evidence type="ECO:0000256" key="6">
    <source>
        <dbReference type="ARBA" id="ARBA00022692"/>
    </source>
</evidence>
<dbReference type="OrthoDB" id="443318at2759"/>
<dbReference type="Proteomes" id="UP000053477">
    <property type="component" value="Unassembled WGS sequence"/>
</dbReference>
<evidence type="ECO:0000256" key="12">
    <source>
        <dbReference type="ARBA" id="ARBA00023136"/>
    </source>
</evidence>
<keyword evidence="5 14" id="KW-0645">Protease</keyword>
<evidence type="ECO:0000256" key="10">
    <source>
        <dbReference type="ARBA" id="ARBA00022989"/>
    </source>
</evidence>
<dbReference type="EMBL" id="KQ086138">
    <property type="protein sequence ID" value="KLO07455.1"/>
    <property type="molecule type" value="Genomic_DNA"/>
</dbReference>
<keyword evidence="10 16" id="KW-1133">Transmembrane helix</keyword>
<dbReference type="GO" id="GO:0006915">
    <property type="term" value="P:apoptotic process"/>
    <property type="evidence" value="ECO:0007669"/>
    <property type="project" value="UniProtKB-KW"/>
</dbReference>
<sequence length="677" mass="73968">MGSLTKAISFVFSFLSFGTAALAQAINSFPKAYPGMPSGDFSTAWQTYYEVTDPLPNISFALSRNWAGTIPVNRANHTNDTLFFWAFEKENGSLTANAGERSDEPWAIWLSGGPGSSSMLGLMLENGPIQVLENGSMVQNDWSWDKLADYIWIDQPVGTGYSTADTTGYVVDEDQMGSDFLGFLSNLVKIFPSLATRPLYLTGESYAGFYIPYIAKALFSTPSPPVQLAKIVIGNAYMGNYGLVESPAMSIIETYPQLIGYDQDVYNYFKEQSHLCGYDLQLTYPQNGIIPTLNASQVGSATGTSLSSKTSSNRLQRVIRAISIDSNTAKTKKRDKEKHELEREEKRHQWKTQKRDLSGRPNGTIDPWYGCFLTDEVIDYALNFSMPWNLTPETIDASLHLYSPFNPYDIPDARSFPPILDPTTFLNDPKTRAALHAPTSINWTMQINYPFGSGIGLPPSSANFFTDPSLPPAAFFSELATNASDKGVGVVLYSGNDDSVVAHFSTEVVIQNTTFGGIQGFTRQPSTPFTDDKGNFAGIVHQERNWTYALFNHAGHAVPEFVPQAAFVFFREFILGTNQTGLVVDGSKGSTSVVGGEDKTLLIGDVLPGQTEILYNSGTVQTTQVYPSATIAAWDTFIAKQHPSNSGASFALVFPNGFLFGIALVLGSIFVGGLHIV</sequence>
<keyword evidence="8 14" id="KW-0732">Signal</keyword>
<evidence type="ECO:0000313" key="17">
    <source>
        <dbReference type="EMBL" id="KLO07455.1"/>
    </source>
</evidence>